<feature type="compositionally biased region" description="Basic and acidic residues" evidence="1">
    <location>
        <begin position="1"/>
        <end position="13"/>
    </location>
</feature>
<keyword evidence="3" id="KW-1185">Reference proteome</keyword>
<name>A0A7L6B316_9ACTN</name>
<feature type="region of interest" description="Disordered" evidence="1">
    <location>
        <begin position="1"/>
        <end position="62"/>
    </location>
</feature>
<dbReference type="Proteomes" id="UP000510844">
    <property type="component" value="Chromosome"/>
</dbReference>
<dbReference type="KEGG" id="mfeu:H1D33_23570"/>
<dbReference type="EMBL" id="CP059322">
    <property type="protein sequence ID" value="QLQ36276.1"/>
    <property type="molecule type" value="Genomic_DNA"/>
</dbReference>
<evidence type="ECO:0000313" key="2">
    <source>
        <dbReference type="EMBL" id="QLQ36276.1"/>
    </source>
</evidence>
<sequence length="62" mass="6755">MVTTRHQLDEPPRRQVHGKGSAPHLAGTLPDRLPRRTAAETAAGLFGRGRADQPTGRGAFRR</sequence>
<gene>
    <name evidence="2" type="ORF">H1D33_23570</name>
</gene>
<accession>A0A7L6B316</accession>
<organism evidence="2 3">
    <name type="scientific">Micromonospora robiginosa</name>
    <dbReference type="NCBI Taxonomy" id="2749844"/>
    <lineage>
        <taxon>Bacteria</taxon>
        <taxon>Bacillati</taxon>
        <taxon>Actinomycetota</taxon>
        <taxon>Actinomycetes</taxon>
        <taxon>Micromonosporales</taxon>
        <taxon>Micromonosporaceae</taxon>
        <taxon>Micromonospora</taxon>
    </lineage>
</organism>
<evidence type="ECO:0000313" key="3">
    <source>
        <dbReference type="Proteomes" id="UP000510844"/>
    </source>
</evidence>
<dbReference type="AlphaFoldDB" id="A0A7L6B316"/>
<proteinExistence type="predicted"/>
<reference evidence="3" key="1">
    <citation type="submission" date="2020-07" db="EMBL/GenBank/DDBJ databases">
        <title>A new Micromonospora strain with potent antibiotic activity isolated from the microbiome of a mid-Atlantic deep-sea sponge.</title>
        <authorList>
            <person name="Back C.R."/>
            <person name="Stennett H.L."/>
            <person name="Williams S.E."/>
            <person name="Wang L."/>
            <person name="Ojeda Gomez J."/>
            <person name="Abdulle O.M."/>
            <person name="Duffy T."/>
            <person name="Hendry K.R."/>
            <person name="Powell D."/>
            <person name="Stach J.E."/>
            <person name="Essex-Lopresti A.E."/>
            <person name="Willis C.L."/>
            <person name="Curnow P."/>
            <person name="Race P.R."/>
        </authorList>
    </citation>
    <scope>NUCLEOTIDE SEQUENCE [LARGE SCALE GENOMIC DNA]</scope>
    <source>
        <strain evidence="3">28ISP2-46</strain>
    </source>
</reference>
<protein>
    <submittedName>
        <fullName evidence="2">Uncharacterized protein</fullName>
    </submittedName>
</protein>
<reference evidence="2 3" key="2">
    <citation type="journal article" date="2021" name="Mar. Drugs">
        <title>A New Micromonospora Strain with Antibiotic Activity Isolated from the Microbiome of a Mid-Atlantic Deep-Sea Sponge.</title>
        <authorList>
            <person name="Back C.R."/>
            <person name="Stennett H.L."/>
            <person name="Williams S.E."/>
            <person name="Wang L."/>
            <person name="Ojeda Gomez J."/>
            <person name="Abdulle O.M."/>
            <person name="Duffy T."/>
            <person name="Neal C."/>
            <person name="Mantell J."/>
            <person name="Jepson M.A."/>
            <person name="Hendry K.R."/>
            <person name="Powell D."/>
            <person name="Stach J.E.M."/>
            <person name="Essex-Lopresti A.E."/>
            <person name="Willis C.L."/>
            <person name="Curnow P."/>
            <person name="Race P.R."/>
        </authorList>
    </citation>
    <scope>NUCLEOTIDE SEQUENCE [LARGE SCALE GENOMIC DNA]</scope>
    <source>
        <strain evidence="2 3">28ISP2-46</strain>
    </source>
</reference>
<evidence type="ECO:0000256" key="1">
    <source>
        <dbReference type="SAM" id="MobiDB-lite"/>
    </source>
</evidence>
<dbReference type="RefSeq" id="WP_181568792.1">
    <property type="nucleotide sequence ID" value="NZ_CP059322.2"/>
</dbReference>